<keyword evidence="1" id="KW-0812">Transmembrane</keyword>
<comment type="caution">
    <text evidence="2">The sequence shown here is derived from an EMBL/GenBank/DDBJ whole genome shotgun (WGS) entry which is preliminary data.</text>
</comment>
<keyword evidence="3" id="KW-1185">Reference proteome</keyword>
<keyword evidence="1" id="KW-1133">Transmembrane helix</keyword>
<protein>
    <submittedName>
        <fullName evidence="2">Uncharacterized protein</fullName>
    </submittedName>
</protein>
<reference evidence="2 3" key="1">
    <citation type="submission" date="2021-05" db="EMBL/GenBank/DDBJ databases">
        <title>Molecular characterization for Shewanella algae harboring chromosomal blaOXA-55-like strains isolated from clinical and environment sample.</title>
        <authorList>
            <person name="Ohama Y."/>
            <person name="Aoki K."/>
            <person name="Harada S."/>
            <person name="Moriya K."/>
            <person name="Ishii Y."/>
            <person name="Tateda K."/>
        </authorList>
    </citation>
    <scope>NUCLEOTIDE SEQUENCE [LARGE SCALE GENOMIC DNA]</scope>
    <source>
        <strain evidence="2 3">MBTL60-118</strain>
    </source>
</reference>
<feature type="transmembrane region" description="Helical" evidence="1">
    <location>
        <begin position="6"/>
        <end position="25"/>
    </location>
</feature>
<keyword evidence="1" id="KW-0472">Membrane</keyword>
<accession>A0ABQ4P0R4</accession>
<sequence length="86" mass="9913">MMLYGYSVPLHWLLIAATPLLVIAYKIRITQTEDKLVINRSLFDFSLYTKSFTLKKGDVVQWCPGQKKGSYKLTINKQNIGLFVDK</sequence>
<organism evidence="2 3">
    <name type="scientific">Shewanella colwelliana</name>
    <name type="common">Alteromonas colwelliana</name>
    <dbReference type="NCBI Taxonomy" id="23"/>
    <lineage>
        <taxon>Bacteria</taxon>
        <taxon>Pseudomonadati</taxon>
        <taxon>Pseudomonadota</taxon>
        <taxon>Gammaproteobacteria</taxon>
        <taxon>Alteromonadales</taxon>
        <taxon>Shewanellaceae</taxon>
        <taxon>Shewanella</taxon>
    </lineage>
</organism>
<proteinExistence type="predicted"/>
<dbReference type="EMBL" id="BPEU01000013">
    <property type="protein sequence ID" value="GIU41093.1"/>
    <property type="molecule type" value="Genomic_DNA"/>
</dbReference>
<evidence type="ECO:0000256" key="1">
    <source>
        <dbReference type="SAM" id="Phobius"/>
    </source>
</evidence>
<evidence type="ECO:0000313" key="3">
    <source>
        <dbReference type="Proteomes" id="UP000773469"/>
    </source>
</evidence>
<gene>
    <name evidence="2" type="ORF">TUM3794_20760</name>
</gene>
<name>A0ABQ4P0R4_SHECO</name>
<dbReference type="Proteomes" id="UP000773469">
    <property type="component" value="Unassembled WGS sequence"/>
</dbReference>
<evidence type="ECO:0000313" key="2">
    <source>
        <dbReference type="EMBL" id="GIU41093.1"/>
    </source>
</evidence>